<organism evidence="2 3">
    <name type="scientific">Rubrobacter taiwanensis</name>
    <dbReference type="NCBI Taxonomy" id="185139"/>
    <lineage>
        <taxon>Bacteria</taxon>
        <taxon>Bacillati</taxon>
        <taxon>Actinomycetota</taxon>
        <taxon>Rubrobacteria</taxon>
        <taxon>Rubrobacterales</taxon>
        <taxon>Rubrobacteraceae</taxon>
        <taxon>Rubrobacter</taxon>
    </lineage>
</organism>
<dbReference type="InterPro" id="IPR013766">
    <property type="entry name" value="Thioredoxin_domain"/>
</dbReference>
<name>A0A4R1BEY7_9ACTN</name>
<reference evidence="2 3" key="1">
    <citation type="submission" date="2019-03" db="EMBL/GenBank/DDBJ databases">
        <title>Whole genome sequence of a novel Rubrobacter taiwanensis strain, isolated from Yellowstone National Park.</title>
        <authorList>
            <person name="Freed S."/>
            <person name="Ramaley R.F."/>
            <person name="Kyndt J.A."/>
        </authorList>
    </citation>
    <scope>NUCLEOTIDE SEQUENCE [LARGE SCALE GENOMIC DNA]</scope>
    <source>
        <strain evidence="2 3">Yellowstone</strain>
    </source>
</reference>
<comment type="caution">
    <text evidence="2">The sequence shown here is derived from an EMBL/GenBank/DDBJ whole genome shotgun (WGS) entry which is preliminary data.</text>
</comment>
<dbReference type="Pfam" id="PF00578">
    <property type="entry name" value="AhpC-TSA"/>
    <property type="match status" value="1"/>
</dbReference>
<protein>
    <submittedName>
        <fullName evidence="2">Redoxin domain-containing protein</fullName>
    </submittedName>
</protein>
<proteinExistence type="predicted"/>
<dbReference type="Proteomes" id="UP000295244">
    <property type="component" value="Unassembled WGS sequence"/>
</dbReference>
<feature type="domain" description="Thioredoxin" evidence="1">
    <location>
        <begin position="52"/>
        <end position="183"/>
    </location>
</feature>
<dbReference type="OrthoDB" id="5243296at2"/>
<dbReference type="PROSITE" id="PS51352">
    <property type="entry name" value="THIOREDOXIN_2"/>
    <property type="match status" value="1"/>
</dbReference>
<evidence type="ECO:0000313" key="3">
    <source>
        <dbReference type="Proteomes" id="UP000295244"/>
    </source>
</evidence>
<evidence type="ECO:0000313" key="2">
    <source>
        <dbReference type="EMBL" id="TCJ15735.1"/>
    </source>
</evidence>
<dbReference type="Gene3D" id="3.40.30.10">
    <property type="entry name" value="Glutaredoxin"/>
    <property type="match status" value="1"/>
</dbReference>
<dbReference type="SUPFAM" id="SSF52833">
    <property type="entry name" value="Thioredoxin-like"/>
    <property type="match status" value="1"/>
</dbReference>
<sequence length="189" mass="20803">MIYRYVPRSLIRTVRRVLLVVLLVAVASVAYRTLGSPELGTGGTLTLPGPAPNVGQAAQTFVVNRHDGGIFRLSDEGVYVLTFWSSLNQNSMEARPAFAALAREYEGRGVRFAAVYVSNVPASEEDAPYAVLQDRTGNLTSYYNVKQIPRLFVISDGRIALVQNDYYPENVEVIRETLERELTSGTGAD</sequence>
<gene>
    <name evidence="2" type="ORF">E0L93_12100</name>
</gene>
<evidence type="ECO:0000259" key="1">
    <source>
        <dbReference type="PROSITE" id="PS51352"/>
    </source>
</evidence>
<dbReference type="InterPro" id="IPR036249">
    <property type="entry name" value="Thioredoxin-like_sf"/>
</dbReference>
<dbReference type="InterPro" id="IPR000866">
    <property type="entry name" value="AhpC/TSA"/>
</dbReference>
<keyword evidence="3" id="KW-1185">Reference proteome</keyword>
<dbReference type="EMBL" id="SKBU01000022">
    <property type="protein sequence ID" value="TCJ15735.1"/>
    <property type="molecule type" value="Genomic_DNA"/>
</dbReference>
<accession>A0A4R1BEY7</accession>
<dbReference type="AlphaFoldDB" id="A0A4R1BEY7"/>
<dbReference type="GO" id="GO:0016209">
    <property type="term" value="F:antioxidant activity"/>
    <property type="evidence" value="ECO:0007669"/>
    <property type="project" value="InterPro"/>
</dbReference>
<dbReference type="GO" id="GO:0016491">
    <property type="term" value="F:oxidoreductase activity"/>
    <property type="evidence" value="ECO:0007669"/>
    <property type="project" value="InterPro"/>
</dbReference>